<accession>A0A4Y2GRV7</accession>
<comment type="caution">
    <text evidence="1">The sequence shown here is derived from an EMBL/GenBank/DDBJ whole genome shotgun (WGS) entry which is preliminary data.</text>
</comment>
<evidence type="ECO:0000313" key="1">
    <source>
        <dbReference type="EMBL" id="GBM55651.1"/>
    </source>
</evidence>
<evidence type="ECO:0000313" key="2">
    <source>
        <dbReference type="Proteomes" id="UP000499080"/>
    </source>
</evidence>
<name>A0A4Y2GRV7_ARAVE</name>
<reference evidence="1 2" key="1">
    <citation type="journal article" date="2019" name="Sci. Rep.">
        <title>Orb-weaving spider Araneus ventricosus genome elucidates the spidroin gene catalogue.</title>
        <authorList>
            <person name="Kono N."/>
            <person name="Nakamura H."/>
            <person name="Ohtoshi R."/>
            <person name="Moran D.A.P."/>
            <person name="Shinohara A."/>
            <person name="Yoshida Y."/>
            <person name="Fujiwara M."/>
            <person name="Mori M."/>
            <person name="Tomita M."/>
            <person name="Arakawa K."/>
        </authorList>
    </citation>
    <scope>NUCLEOTIDE SEQUENCE [LARGE SCALE GENOMIC DNA]</scope>
</reference>
<dbReference type="EMBL" id="BGPR01001511">
    <property type="protein sequence ID" value="GBM55651.1"/>
    <property type="molecule type" value="Genomic_DNA"/>
</dbReference>
<keyword evidence="2" id="KW-1185">Reference proteome</keyword>
<protein>
    <submittedName>
        <fullName evidence="1">Uncharacterized protein</fullName>
    </submittedName>
</protein>
<gene>
    <name evidence="1" type="ORF">AVEN_19219_1</name>
</gene>
<dbReference type="AlphaFoldDB" id="A0A4Y2GRV7"/>
<organism evidence="1 2">
    <name type="scientific">Araneus ventricosus</name>
    <name type="common">Orbweaver spider</name>
    <name type="synonym">Epeira ventricosa</name>
    <dbReference type="NCBI Taxonomy" id="182803"/>
    <lineage>
        <taxon>Eukaryota</taxon>
        <taxon>Metazoa</taxon>
        <taxon>Ecdysozoa</taxon>
        <taxon>Arthropoda</taxon>
        <taxon>Chelicerata</taxon>
        <taxon>Arachnida</taxon>
        <taxon>Araneae</taxon>
        <taxon>Araneomorphae</taxon>
        <taxon>Entelegynae</taxon>
        <taxon>Araneoidea</taxon>
        <taxon>Araneidae</taxon>
        <taxon>Araneus</taxon>
    </lineage>
</organism>
<dbReference type="Proteomes" id="UP000499080">
    <property type="component" value="Unassembled WGS sequence"/>
</dbReference>
<sequence>MLNLLSWINAPILVWNISLENGVPDPVRSLSSDRSLKSQGLSDIMASNYQPNCGFIKVSKVCKVKVFWFTYAMRLDIHHDDTKFFIPQPPRPKFWIRHCLHGSMLLCYCKFVFH</sequence>
<proteinExistence type="predicted"/>